<dbReference type="WBParaSite" id="PSAMB.scaffold1069size36411.g10680.t1">
    <property type="protein sequence ID" value="PSAMB.scaffold1069size36411.g10680.t1"/>
    <property type="gene ID" value="PSAMB.scaffold1069size36411.g10680"/>
</dbReference>
<dbReference type="Gene3D" id="3.10.100.10">
    <property type="entry name" value="Mannose-Binding Protein A, subunit A"/>
    <property type="match status" value="3"/>
</dbReference>
<evidence type="ECO:0000313" key="4">
    <source>
        <dbReference type="WBParaSite" id="PSAMB.scaffold1069size36411.g10680.t1"/>
    </source>
</evidence>
<evidence type="ECO:0000313" key="3">
    <source>
        <dbReference type="Proteomes" id="UP000887566"/>
    </source>
</evidence>
<reference evidence="4" key="1">
    <citation type="submission" date="2022-11" db="UniProtKB">
        <authorList>
            <consortium name="WormBaseParasite"/>
        </authorList>
    </citation>
    <scope>IDENTIFICATION</scope>
</reference>
<feature type="domain" description="C-type lectin" evidence="2">
    <location>
        <begin position="351"/>
        <end position="492"/>
    </location>
</feature>
<name>A0A914UJX2_9BILA</name>
<dbReference type="InterPro" id="IPR001304">
    <property type="entry name" value="C-type_lectin-like"/>
</dbReference>
<feature type="chain" id="PRO_5036972433" evidence="1">
    <location>
        <begin position="18"/>
        <end position="532"/>
    </location>
</feature>
<feature type="domain" description="C-type lectin" evidence="2">
    <location>
        <begin position="37"/>
        <end position="166"/>
    </location>
</feature>
<dbReference type="AlphaFoldDB" id="A0A914UJX2"/>
<feature type="domain" description="C-type lectin" evidence="2">
    <location>
        <begin position="194"/>
        <end position="324"/>
    </location>
</feature>
<dbReference type="InterPro" id="IPR016187">
    <property type="entry name" value="CTDL_fold"/>
</dbReference>
<dbReference type="CDD" id="cd00037">
    <property type="entry name" value="CLECT"/>
    <property type="match status" value="2"/>
</dbReference>
<dbReference type="Proteomes" id="UP000887566">
    <property type="component" value="Unplaced"/>
</dbReference>
<sequence>MFMQLIIQLTACSLAMAITDLESQCNSIGGNLTHIYANGSCYVLHPQAVLYMFAKLSCNDILGYGGHLVHPKSSAEIDILLTMQQSGGVGYSWIGVEQPDWNSANNVGWYYTTPMDDNSPATYVKWKSGEPNGGWTANDENNVVLVLAVRSYEDWPLFAAHPYLCQYEESRKRPMTDLEQKCASVNSSFTHAFFNGNCYVFHPQTTPYYVAKLSCNDLAGYDGHLAFLKSVNDKNMAESLMRASIATGYRQAWVGVEQPDWNAANNVGWSYTTPTTESELATYLPWSSGEPGGGSYENIAALDATYTANYQDFPYTSTLSPLCRYEPSSRRNVTALETSCNQLATPNKYYYAGTCFFESASAATYSAKKTACPAMAPYYASLAILDTAEKRILARNIGKKSLSAASLDVKNLAYWTSLEQRPACPNNACNEEPGKSWYWIDSAGNTYSADLSNQGWASTYPSDSTNSKQLATLRYNGYTDVTDTTTALGLCQYSKYFTSNHNNVNNNINNNDYNKASLYYTINDDSRRDRCV</sequence>
<feature type="signal peptide" evidence="1">
    <location>
        <begin position="1"/>
        <end position="17"/>
    </location>
</feature>
<dbReference type="SUPFAM" id="SSF56436">
    <property type="entry name" value="C-type lectin-like"/>
    <property type="match status" value="3"/>
</dbReference>
<keyword evidence="3" id="KW-1185">Reference proteome</keyword>
<evidence type="ECO:0000256" key="1">
    <source>
        <dbReference type="SAM" id="SignalP"/>
    </source>
</evidence>
<dbReference type="SMART" id="SM00034">
    <property type="entry name" value="CLECT"/>
    <property type="match status" value="2"/>
</dbReference>
<dbReference type="InterPro" id="IPR016186">
    <property type="entry name" value="C-type_lectin-like/link_sf"/>
</dbReference>
<proteinExistence type="predicted"/>
<dbReference type="PANTHER" id="PTHR22802:SF458">
    <property type="entry name" value="C-TYPE LECTIN DOMAIN-CONTAINING PROTEIN"/>
    <property type="match status" value="1"/>
</dbReference>
<dbReference type="InterPro" id="IPR051004">
    <property type="entry name" value="DC-SIGN_domain-containing"/>
</dbReference>
<accession>A0A914UJX2</accession>
<organism evidence="3 4">
    <name type="scientific">Plectus sambesii</name>
    <dbReference type="NCBI Taxonomy" id="2011161"/>
    <lineage>
        <taxon>Eukaryota</taxon>
        <taxon>Metazoa</taxon>
        <taxon>Ecdysozoa</taxon>
        <taxon>Nematoda</taxon>
        <taxon>Chromadorea</taxon>
        <taxon>Plectida</taxon>
        <taxon>Plectina</taxon>
        <taxon>Plectoidea</taxon>
        <taxon>Plectidae</taxon>
        <taxon>Plectus</taxon>
    </lineage>
</organism>
<dbReference type="PROSITE" id="PS50041">
    <property type="entry name" value="C_TYPE_LECTIN_2"/>
    <property type="match status" value="3"/>
</dbReference>
<protein>
    <submittedName>
        <fullName evidence="4">C-type lectin domain-containing protein</fullName>
    </submittedName>
</protein>
<keyword evidence="1" id="KW-0732">Signal</keyword>
<dbReference type="PANTHER" id="PTHR22802">
    <property type="entry name" value="C-TYPE LECTIN SUPERFAMILY MEMBER"/>
    <property type="match status" value="1"/>
</dbReference>
<evidence type="ECO:0000259" key="2">
    <source>
        <dbReference type="PROSITE" id="PS50041"/>
    </source>
</evidence>